<dbReference type="NCBIfam" id="TIGR00125">
    <property type="entry name" value="cyt_tran_rel"/>
    <property type="match status" value="1"/>
</dbReference>
<evidence type="ECO:0000256" key="1">
    <source>
        <dbReference type="ARBA" id="ARBA00004726"/>
    </source>
</evidence>
<evidence type="ECO:0000256" key="9">
    <source>
        <dbReference type="ARBA" id="ARBA00022827"/>
    </source>
</evidence>
<dbReference type="CDD" id="cd02064">
    <property type="entry name" value="FAD_synthetase_N"/>
    <property type="match status" value="1"/>
</dbReference>
<dbReference type="EC" id="2.7.7.2" evidence="14"/>
<evidence type="ECO:0000256" key="4">
    <source>
        <dbReference type="ARBA" id="ARBA00022643"/>
    </source>
</evidence>
<dbReference type="EC" id="2.7.1.26" evidence="14"/>
<comment type="pathway">
    <text evidence="1 14">Cofactor biosynthesis; FAD biosynthesis; FAD from FMN: step 1/1.</text>
</comment>
<keyword evidence="6 14" id="KW-0548">Nucleotidyltransferase</keyword>
<accession>A0A9E2L0F9</accession>
<reference evidence="16" key="2">
    <citation type="submission" date="2021-04" db="EMBL/GenBank/DDBJ databases">
        <authorList>
            <person name="Gilroy R."/>
        </authorList>
    </citation>
    <scope>NUCLEOTIDE SEQUENCE</scope>
    <source>
        <strain evidence="16">A6-441</strain>
    </source>
</reference>
<dbReference type="NCBIfam" id="NF004162">
    <property type="entry name" value="PRK05627.1-5"/>
    <property type="match status" value="1"/>
</dbReference>
<dbReference type="GO" id="GO:0009231">
    <property type="term" value="P:riboflavin biosynthetic process"/>
    <property type="evidence" value="ECO:0007669"/>
    <property type="project" value="InterPro"/>
</dbReference>
<dbReference type="Pfam" id="PF06574">
    <property type="entry name" value="FAD_syn"/>
    <property type="match status" value="1"/>
</dbReference>
<organism evidence="16 17">
    <name type="scientific">Candidatus Fusobacterium pullicola</name>
    <dbReference type="NCBI Taxonomy" id="2838601"/>
    <lineage>
        <taxon>Bacteria</taxon>
        <taxon>Fusobacteriati</taxon>
        <taxon>Fusobacteriota</taxon>
        <taxon>Fusobacteriia</taxon>
        <taxon>Fusobacteriales</taxon>
        <taxon>Fusobacteriaceae</taxon>
        <taxon>Fusobacterium</taxon>
    </lineage>
</organism>
<dbReference type="GO" id="GO:0009398">
    <property type="term" value="P:FMN biosynthetic process"/>
    <property type="evidence" value="ECO:0007669"/>
    <property type="project" value="UniProtKB-UniRule"/>
</dbReference>
<dbReference type="SUPFAM" id="SSF52374">
    <property type="entry name" value="Nucleotidylyl transferase"/>
    <property type="match status" value="1"/>
</dbReference>
<gene>
    <name evidence="16" type="ORF">IAA47_07425</name>
</gene>
<dbReference type="Gene3D" id="2.40.30.30">
    <property type="entry name" value="Riboflavin kinase-like"/>
    <property type="match status" value="1"/>
</dbReference>
<keyword evidence="9 14" id="KW-0274">FAD</keyword>
<evidence type="ECO:0000256" key="2">
    <source>
        <dbReference type="ARBA" id="ARBA00005201"/>
    </source>
</evidence>
<keyword evidence="8 14" id="KW-0418">Kinase</keyword>
<evidence type="ECO:0000256" key="10">
    <source>
        <dbReference type="ARBA" id="ARBA00022840"/>
    </source>
</evidence>
<dbReference type="Pfam" id="PF01687">
    <property type="entry name" value="Flavokinase"/>
    <property type="match status" value="1"/>
</dbReference>
<evidence type="ECO:0000313" key="17">
    <source>
        <dbReference type="Proteomes" id="UP000724657"/>
    </source>
</evidence>
<dbReference type="InterPro" id="IPR023465">
    <property type="entry name" value="Riboflavin_kinase_dom_sf"/>
</dbReference>
<dbReference type="InterPro" id="IPR015865">
    <property type="entry name" value="Riboflavin_kinase_bac/euk"/>
</dbReference>
<evidence type="ECO:0000256" key="6">
    <source>
        <dbReference type="ARBA" id="ARBA00022695"/>
    </source>
</evidence>
<comment type="pathway">
    <text evidence="2 14">Cofactor biosynthesis; FMN biosynthesis; FMN from riboflavin (ATP route): step 1/1.</text>
</comment>
<evidence type="ECO:0000256" key="5">
    <source>
        <dbReference type="ARBA" id="ARBA00022679"/>
    </source>
</evidence>
<dbReference type="InterPro" id="IPR015864">
    <property type="entry name" value="FAD_synthase"/>
</dbReference>
<dbReference type="GO" id="GO:0006747">
    <property type="term" value="P:FAD biosynthetic process"/>
    <property type="evidence" value="ECO:0007669"/>
    <property type="project" value="UniProtKB-UniRule"/>
</dbReference>
<dbReference type="Gene3D" id="3.40.50.620">
    <property type="entry name" value="HUPs"/>
    <property type="match status" value="1"/>
</dbReference>
<comment type="similarity">
    <text evidence="14">Belongs to the ribF family.</text>
</comment>
<dbReference type="PIRSF" id="PIRSF004491">
    <property type="entry name" value="FAD_Synth"/>
    <property type="match status" value="1"/>
</dbReference>
<evidence type="ECO:0000256" key="14">
    <source>
        <dbReference type="PIRNR" id="PIRNR004491"/>
    </source>
</evidence>
<proteinExistence type="inferred from homology"/>
<dbReference type="Proteomes" id="UP000724657">
    <property type="component" value="Unassembled WGS sequence"/>
</dbReference>
<evidence type="ECO:0000256" key="3">
    <source>
        <dbReference type="ARBA" id="ARBA00022630"/>
    </source>
</evidence>
<dbReference type="AlphaFoldDB" id="A0A9E2L0F9"/>
<evidence type="ECO:0000313" key="16">
    <source>
        <dbReference type="EMBL" id="MBU3842795.1"/>
    </source>
</evidence>
<comment type="caution">
    <text evidence="16">The sequence shown here is derived from an EMBL/GenBank/DDBJ whole genome shotgun (WGS) entry which is preliminary data.</text>
</comment>
<evidence type="ECO:0000256" key="13">
    <source>
        <dbReference type="ARBA" id="ARBA00049494"/>
    </source>
</evidence>
<dbReference type="GO" id="GO:0003919">
    <property type="term" value="F:FMN adenylyltransferase activity"/>
    <property type="evidence" value="ECO:0007669"/>
    <property type="project" value="UniProtKB-UniRule"/>
</dbReference>
<reference evidence="16" key="1">
    <citation type="journal article" date="2021" name="PeerJ">
        <title>Extensive microbial diversity within the chicken gut microbiome revealed by metagenomics and culture.</title>
        <authorList>
            <person name="Gilroy R."/>
            <person name="Ravi A."/>
            <person name="Getino M."/>
            <person name="Pursley I."/>
            <person name="Horton D.L."/>
            <person name="Alikhan N.F."/>
            <person name="Baker D."/>
            <person name="Gharbi K."/>
            <person name="Hall N."/>
            <person name="Watson M."/>
            <person name="Adriaenssens E.M."/>
            <person name="Foster-Nyarko E."/>
            <person name="Jarju S."/>
            <person name="Secka A."/>
            <person name="Antonio M."/>
            <person name="Oren A."/>
            <person name="Chaudhuri R.R."/>
            <person name="La Ragione R."/>
            <person name="Hildebrand F."/>
            <person name="Pallen M.J."/>
        </authorList>
    </citation>
    <scope>NUCLEOTIDE SEQUENCE</scope>
    <source>
        <strain evidence="16">A6-441</strain>
    </source>
</reference>
<evidence type="ECO:0000256" key="12">
    <source>
        <dbReference type="ARBA" id="ARBA00047880"/>
    </source>
</evidence>
<dbReference type="NCBIfam" id="TIGR00083">
    <property type="entry name" value="ribF"/>
    <property type="match status" value="1"/>
</dbReference>
<dbReference type="InterPro" id="IPR014729">
    <property type="entry name" value="Rossmann-like_a/b/a_fold"/>
</dbReference>
<keyword evidence="3 14" id="KW-0285">Flavoprotein</keyword>
<dbReference type="InterPro" id="IPR004821">
    <property type="entry name" value="Cyt_trans-like"/>
</dbReference>
<keyword evidence="10 14" id="KW-0067">ATP-binding</keyword>
<feature type="domain" description="Riboflavin kinase" evidence="15">
    <location>
        <begin position="182"/>
        <end position="307"/>
    </location>
</feature>
<dbReference type="PANTHER" id="PTHR22749:SF6">
    <property type="entry name" value="RIBOFLAVIN KINASE"/>
    <property type="match status" value="1"/>
</dbReference>
<dbReference type="SUPFAM" id="SSF82114">
    <property type="entry name" value="Riboflavin kinase-like"/>
    <property type="match status" value="1"/>
</dbReference>
<keyword evidence="5 14" id="KW-0808">Transferase</keyword>
<dbReference type="PANTHER" id="PTHR22749">
    <property type="entry name" value="RIBOFLAVIN KINASE/FMN ADENYLYLTRANSFERASE"/>
    <property type="match status" value="1"/>
</dbReference>
<evidence type="ECO:0000256" key="7">
    <source>
        <dbReference type="ARBA" id="ARBA00022741"/>
    </source>
</evidence>
<comment type="catalytic activity">
    <reaction evidence="12 14">
        <text>riboflavin + ATP = FMN + ADP + H(+)</text>
        <dbReference type="Rhea" id="RHEA:14357"/>
        <dbReference type="ChEBI" id="CHEBI:15378"/>
        <dbReference type="ChEBI" id="CHEBI:30616"/>
        <dbReference type="ChEBI" id="CHEBI:57986"/>
        <dbReference type="ChEBI" id="CHEBI:58210"/>
        <dbReference type="ChEBI" id="CHEBI:456216"/>
        <dbReference type="EC" id="2.7.1.26"/>
    </reaction>
</comment>
<evidence type="ECO:0000256" key="8">
    <source>
        <dbReference type="ARBA" id="ARBA00022777"/>
    </source>
</evidence>
<protein>
    <recommendedName>
        <fullName evidence="14">Riboflavin biosynthesis protein</fullName>
    </recommendedName>
    <domain>
        <recommendedName>
            <fullName evidence="14">Riboflavin kinase</fullName>
            <ecNumber evidence="14">2.7.1.26</ecNumber>
        </recommendedName>
        <alternativeName>
            <fullName evidence="14">Flavokinase</fullName>
        </alternativeName>
    </domain>
    <domain>
        <recommendedName>
            <fullName evidence="14">FMN adenylyltransferase</fullName>
            <ecNumber evidence="14">2.7.7.2</ecNumber>
        </recommendedName>
        <alternativeName>
            <fullName evidence="14">FAD pyrophosphorylase</fullName>
        </alternativeName>
        <alternativeName>
            <fullName evidence="14">FAD synthase</fullName>
        </alternativeName>
    </domain>
</protein>
<evidence type="ECO:0000256" key="11">
    <source>
        <dbReference type="ARBA" id="ARBA00023268"/>
    </source>
</evidence>
<dbReference type="InterPro" id="IPR002606">
    <property type="entry name" value="Riboflavin_kinase_bac"/>
</dbReference>
<keyword evidence="7 14" id="KW-0547">Nucleotide-binding</keyword>
<dbReference type="FunFam" id="3.40.50.620:FF:000021">
    <property type="entry name" value="Riboflavin biosynthesis protein"/>
    <property type="match status" value="1"/>
</dbReference>
<dbReference type="EMBL" id="JAHLFN010000068">
    <property type="protein sequence ID" value="MBU3842795.1"/>
    <property type="molecule type" value="Genomic_DNA"/>
</dbReference>
<dbReference type="GO" id="GO:0005524">
    <property type="term" value="F:ATP binding"/>
    <property type="evidence" value="ECO:0007669"/>
    <property type="project" value="UniProtKB-UniRule"/>
</dbReference>
<dbReference type="SMART" id="SM00904">
    <property type="entry name" value="Flavokinase"/>
    <property type="match status" value="1"/>
</dbReference>
<dbReference type="GO" id="GO:0008531">
    <property type="term" value="F:riboflavin kinase activity"/>
    <property type="evidence" value="ECO:0007669"/>
    <property type="project" value="UniProtKB-UniRule"/>
</dbReference>
<comment type="catalytic activity">
    <reaction evidence="13 14">
        <text>FMN + ATP + H(+) = FAD + diphosphate</text>
        <dbReference type="Rhea" id="RHEA:17237"/>
        <dbReference type="ChEBI" id="CHEBI:15378"/>
        <dbReference type="ChEBI" id="CHEBI:30616"/>
        <dbReference type="ChEBI" id="CHEBI:33019"/>
        <dbReference type="ChEBI" id="CHEBI:57692"/>
        <dbReference type="ChEBI" id="CHEBI:58210"/>
        <dbReference type="EC" id="2.7.7.2"/>
    </reaction>
</comment>
<name>A0A9E2L0F9_9FUSO</name>
<keyword evidence="4 14" id="KW-0288">FMN</keyword>
<evidence type="ECO:0000259" key="15">
    <source>
        <dbReference type="SMART" id="SM00904"/>
    </source>
</evidence>
<sequence length="318" mass="36111">MRIIRDILNFNECLRNSYVAIGTFDGVHYGHQKLIKQAIEAAKKNSGYSVVFTFSNHPMELIKGEAAPKVINTIEEKLYLLEQLGVDCVIVQEFSQEFANLTAEEFVDILEKKLGSKELFVGFNFSFGVGGKSTAKDLVRLGEVRGIVVNELSPIYLEGKLVSSTLLRDKVLHKDIETINRYLGHNFVIMGEVVHGKKIARELGFPTANIKMSTRLYPKNGIYGAKVKIEGEDFYRYGVVNIGVNPTLKPGEKTVEVNILNFNEFIYGKTVAIELEEYLREEKKFSSIDELKRVIGNDIETWRRVVEERKNGYSTKDR</sequence>
<keyword evidence="11" id="KW-0511">Multifunctional enzyme</keyword>
<dbReference type="InterPro" id="IPR023468">
    <property type="entry name" value="Riboflavin_kinase"/>
</dbReference>